<gene>
    <name evidence="3" type="ORF">SAMN05660453_0524</name>
</gene>
<sequence>MKALPKEIKTIWYIVEAIGTAVGLAVVIGLQVFLPEWTDWTLPSWVLVLLYAAIAILTLCGFGLVHYRYAIYRYRVNETDIEIKKGFFFRRLTAIPIDRIQNVDLDQGPLLQLFHLQKVVLVTGGSHYEVEALTHDEAIAFKDQVMRLAKEARHEA</sequence>
<accession>A0A1I1EL11</accession>
<evidence type="ECO:0000256" key="1">
    <source>
        <dbReference type="SAM" id="Phobius"/>
    </source>
</evidence>
<evidence type="ECO:0000259" key="2">
    <source>
        <dbReference type="Pfam" id="PF03703"/>
    </source>
</evidence>
<keyword evidence="1" id="KW-0812">Transmembrane</keyword>
<protein>
    <recommendedName>
        <fullName evidence="2">YdbS-like PH domain-containing protein</fullName>
    </recommendedName>
</protein>
<evidence type="ECO:0000313" key="4">
    <source>
        <dbReference type="Proteomes" id="UP000199376"/>
    </source>
</evidence>
<dbReference type="Pfam" id="PF03703">
    <property type="entry name" value="bPH_2"/>
    <property type="match status" value="1"/>
</dbReference>
<dbReference type="Proteomes" id="UP000199376">
    <property type="component" value="Unassembled WGS sequence"/>
</dbReference>
<name>A0A1I1EL11_9LACO</name>
<feature type="domain" description="YdbS-like PH" evidence="2">
    <location>
        <begin position="69"/>
        <end position="144"/>
    </location>
</feature>
<dbReference type="InterPro" id="IPR005182">
    <property type="entry name" value="YdbS-like_PH"/>
</dbReference>
<organism evidence="3 4">
    <name type="scientific">Fructobacillus durionis</name>
    <dbReference type="NCBI Taxonomy" id="283737"/>
    <lineage>
        <taxon>Bacteria</taxon>
        <taxon>Bacillati</taxon>
        <taxon>Bacillota</taxon>
        <taxon>Bacilli</taxon>
        <taxon>Lactobacillales</taxon>
        <taxon>Lactobacillaceae</taxon>
        <taxon>Fructobacillus</taxon>
    </lineage>
</organism>
<keyword evidence="1" id="KW-0472">Membrane</keyword>
<proteinExistence type="predicted"/>
<keyword evidence="1" id="KW-1133">Transmembrane helix</keyword>
<feature type="transmembrane region" description="Helical" evidence="1">
    <location>
        <begin position="12"/>
        <end position="33"/>
    </location>
</feature>
<evidence type="ECO:0000313" key="3">
    <source>
        <dbReference type="EMBL" id="SFB87757.1"/>
    </source>
</evidence>
<dbReference type="OrthoDB" id="1750577at2"/>
<dbReference type="AlphaFoldDB" id="A0A1I1EL11"/>
<dbReference type="PANTHER" id="PTHR34473:SF2">
    <property type="entry name" value="UPF0699 TRANSMEMBRANE PROTEIN YDBT"/>
    <property type="match status" value="1"/>
</dbReference>
<reference evidence="3 4" key="1">
    <citation type="submission" date="2016-10" db="EMBL/GenBank/DDBJ databases">
        <authorList>
            <person name="de Groot N.N."/>
        </authorList>
    </citation>
    <scope>NUCLEOTIDE SEQUENCE [LARGE SCALE GENOMIC DNA]</scope>
    <source>
        <strain evidence="3 4">DSM 19113</strain>
    </source>
</reference>
<keyword evidence="4" id="KW-1185">Reference proteome</keyword>
<dbReference type="STRING" id="283737.SAMN05660453_0524"/>
<dbReference type="PANTHER" id="PTHR34473">
    <property type="entry name" value="UPF0699 TRANSMEMBRANE PROTEIN YDBS"/>
    <property type="match status" value="1"/>
</dbReference>
<feature type="transmembrane region" description="Helical" evidence="1">
    <location>
        <begin position="45"/>
        <end position="65"/>
    </location>
</feature>
<dbReference type="RefSeq" id="WP_091501723.1">
    <property type="nucleotide sequence ID" value="NZ_FOLI01000001.1"/>
</dbReference>
<dbReference type="EMBL" id="FOLI01000001">
    <property type="protein sequence ID" value="SFB87757.1"/>
    <property type="molecule type" value="Genomic_DNA"/>
</dbReference>